<name>C5PCU3_COCP7</name>
<feature type="compositionally biased region" description="Acidic residues" evidence="1">
    <location>
        <begin position="101"/>
        <end position="111"/>
    </location>
</feature>
<dbReference type="HOGENOM" id="CLU_021433_1_0_1"/>
<dbReference type="Pfam" id="PF13926">
    <property type="entry name" value="DUF4211"/>
    <property type="match status" value="1"/>
</dbReference>
<feature type="compositionally biased region" description="Acidic residues" evidence="1">
    <location>
        <begin position="250"/>
        <end position="265"/>
    </location>
</feature>
<feature type="compositionally biased region" description="Acidic residues" evidence="1">
    <location>
        <begin position="424"/>
        <end position="434"/>
    </location>
</feature>
<organism evidence="3 4">
    <name type="scientific">Coccidioides posadasii (strain C735)</name>
    <name type="common">Valley fever fungus</name>
    <dbReference type="NCBI Taxonomy" id="222929"/>
    <lineage>
        <taxon>Eukaryota</taxon>
        <taxon>Fungi</taxon>
        <taxon>Dikarya</taxon>
        <taxon>Ascomycota</taxon>
        <taxon>Pezizomycotina</taxon>
        <taxon>Eurotiomycetes</taxon>
        <taxon>Eurotiomycetidae</taxon>
        <taxon>Onygenales</taxon>
        <taxon>Onygenaceae</taxon>
        <taxon>Coccidioides</taxon>
    </lineage>
</organism>
<feature type="domain" description="DUF4211" evidence="2">
    <location>
        <begin position="274"/>
        <end position="411"/>
    </location>
</feature>
<feature type="region of interest" description="Disordered" evidence="1">
    <location>
        <begin position="1"/>
        <end position="265"/>
    </location>
</feature>
<comment type="caution">
    <text evidence="3">The sequence shown here is derived from an EMBL/GenBank/DDBJ whole genome shotgun (WGS) entry which is preliminary data.</text>
</comment>
<dbReference type="OrthoDB" id="21499at2759"/>
<dbReference type="PANTHER" id="PTHR14689">
    <property type="entry name" value="PHORBOL-ESTER_DAG-TYPE DOMAIN-CONTAINING PROTEIN"/>
    <property type="match status" value="1"/>
</dbReference>
<feature type="compositionally biased region" description="Low complexity" evidence="1">
    <location>
        <begin position="13"/>
        <end position="26"/>
    </location>
</feature>
<proteinExistence type="predicted"/>
<dbReference type="InterPro" id="IPR025451">
    <property type="entry name" value="DUF4211"/>
</dbReference>
<dbReference type="EMBL" id="ACFW01000043">
    <property type="protein sequence ID" value="EER24904.1"/>
    <property type="molecule type" value="Genomic_DNA"/>
</dbReference>
<feature type="region of interest" description="Disordered" evidence="1">
    <location>
        <begin position="424"/>
        <end position="443"/>
    </location>
</feature>
<evidence type="ECO:0000256" key="1">
    <source>
        <dbReference type="SAM" id="MobiDB-lite"/>
    </source>
</evidence>
<feature type="compositionally biased region" description="Basic and acidic residues" evidence="1">
    <location>
        <begin position="156"/>
        <end position="175"/>
    </location>
</feature>
<evidence type="ECO:0000313" key="4">
    <source>
        <dbReference type="Proteomes" id="UP000009084"/>
    </source>
</evidence>
<protein>
    <recommendedName>
        <fullName evidence="2">DUF4211 domain-containing protein</fullName>
    </recommendedName>
</protein>
<dbReference type="VEuPathDB" id="FungiDB:CPC735_015020"/>
<reference evidence="3 4" key="1">
    <citation type="journal article" date="2009" name="Genome Res.">
        <title>Comparative genomic analyses of the human fungal pathogens Coccidioides and their relatives.</title>
        <authorList>
            <person name="Sharpton T.J."/>
            <person name="Stajich J.E."/>
            <person name="Rounsley S.D."/>
            <person name="Gardner M.J."/>
            <person name="Wortman J.R."/>
            <person name="Jordar V.S."/>
            <person name="Maiti R."/>
            <person name="Kodira C.D."/>
            <person name="Neafsey D.E."/>
            <person name="Zeng Q."/>
            <person name="Hung C.-Y."/>
            <person name="McMahan C."/>
            <person name="Muszewska A."/>
            <person name="Grynberg M."/>
            <person name="Mandel M.A."/>
            <person name="Kellner E.M."/>
            <person name="Barker B.M."/>
            <person name="Galgiani J.N."/>
            <person name="Orbach M.J."/>
            <person name="Kirkland T.N."/>
            <person name="Cole G.T."/>
            <person name="Henn M.R."/>
            <person name="Birren B.W."/>
            <person name="Taylor J.W."/>
        </authorList>
    </citation>
    <scope>NUCLEOTIDE SEQUENCE [LARGE SCALE GENOMIC DNA]</scope>
    <source>
        <strain evidence="4">C735</strain>
    </source>
</reference>
<sequence length="554" mass="63497">MRPKRQTRLNFTPVSSSSPKAVHSSARATDRLANVRYSPTFSSPLASKAAVKREPISSSPTPLRIIKSEPSSDEDEDPIRAPGSAFRCRRFSLREVKQEPSSDDDDEEEEDTVRAPHPSRRTGKRPIVGSSDDSGGQEDSDSDDIVKPSRTKRRRHNEEVKTPVRSRDQSDQEMRDLEEDMEDLRDTATTKRRTRGYAAQSASKLRQKQQLEALRRRRAGERPATVSPPEKSESSQEDEEASILSVSTSSDEDILEDSDIEPAVPEDLDKYEDDFVLEDDDAEIGAPAHLVDMPFEFSRHRYKRLRDHFRDVVEWMVHNKLNPAFSREDEVYKVAFIKVNDEVTGVAGSQLVSSVWSKKFIRALEARPGIEITPEPHARLLQNWCDACNRSKHPPKFDIRFTGKPYLLETLEPVYDDEDSIASDDVVDEEEETDPLDRSNIDREGRRIADESTHFYVGRFCKAKATMAHTLIHWRFRLNEWVIDYLERKGVFSNAKILEREHWSVKKKTRYANEVVDEMQEKEIDRLWKDFNLKLKGAKQDGGVIDLLGTRADG</sequence>
<evidence type="ECO:0000313" key="3">
    <source>
        <dbReference type="EMBL" id="EER24904.1"/>
    </source>
</evidence>
<dbReference type="Proteomes" id="UP000009084">
    <property type="component" value="Unassembled WGS sequence"/>
</dbReference>
<dbReference type="PANTHER" id="PTHR14689:SF0">
    <property type="entry name" value="COILED-COIL DOMAIN-CONTAINING PROTEIN 82"/>
    <property type="match status" value="1"/>
</dbReference>
<accession>C5PCU3</accession>
<evidence type="ECO:0000259" key="2">
    <source>
        <dbReference type="Pfam" id="PF13926"/>
    </source>
</evidence>
<dbReference type="GO" id="GO:0005634">
    <property type="term" value="C:nucleus"/>
    <property type="evidence" value="ECO:0007669"/>
    <property type="project" value="TreeGrafter"/>
</dbReference>
<gene>
    <name evidence="3" type="ORF">CPC735_015020</name>
</gene>
<dbReference type="AlphaFoldDB" id="C5PCU3"/>